<dbReference type="OrthoDB" id="270946at2759"/>
<dbReference type="VEuPathDB" id="TriTrypDB:TM35_000171900"/>
<reference evidence="1 2" key="1">
    <citation type="submission" date="2017-03" db="EMBL/GenBank/DDBJ databases">
        <title>An alternative strategy for trypanosome survival in the mammalian bloodstream revealed through genome and transcriptome analysis of the ubiquitous bovine parasite Trypanosoma (Megatrypanum) theileri.</title>
        <authorList>
            <person name="Kelly S."/>
            <person name="Ivens A."/>
            <person name="Mott A."/>
            <person name="O'Neill E."/>
            <person name="Emms D."/>
            <person name="Macleod O."/>
            <person name="Voorheis P."/>
            <person name="Matthews J."/>
            <person name="Matthews K."/>
            <person name="Carrington M."/>
        </authorList>
    </citation>
    <scope>NUCLEOTIDE SEQUENCE [LARGE SCALE GENOMIC DNA]</scope>
    <source>
        <strain evidence="1">Edinburgh</strain>
    </source>
</reference>
<proteinExistence type="predicted"/>
<dbReference type="GeneID" id="39986049"/>
<evidence type="ECO:0000313" key="2">
    <source>
        <dbReference type="Proteomes" id="UP000192257"/>
    </source>
</evidence>
<evidence type="ECO:0000313" key="1">
    <source>
        <dbReference type="EMBL" id="ORC88318.1"/>
    </source>
</evidence>
<dbReference type="EMBL" id="NBCO01000017">
    <property type="protein sequence ID" value="ORC88318.1"/>
    <property type="molecule type" value="Genomic_DNA"/>
</dbReference>
<protein>
    <submittedName>
        <fullName evidence="1">Uncharacterized protein</fullName>
    </submittedName>
</protein>
<organism evidence="1 2">
    <name type="scientific">Trypanosoma theileri</name>
    <dbReference type="NCBI Taxonomy" id="67003"/>
    <lineage>
        <taxon>Eukaryota</taxon>
        <taxon>Discoba</taxon>
        <taxon>Euglenozoa</taxon>
        <taxon>Kinetoplastea</taxon>
        <taxon>Metakinetoplastina</taxon>
        <taxon>Trypanosomatida</taxon>
        <taxon>Trypanosomatidae</taxon>
        <taxon>Trypanosoma</taxon>
    </lineage>
</organism>
<dbReference type="RefSeq" id="XP_028882384.1">
    <property type="nucleotide sequence ID" value="XM_029026269.1"/>
</dbReference>
<name>A0A1X0NUU9_9TRYP</name>
<dbReference type="Proteomes" id="UP000192257">
    <property type="component" value="Unassembled WGS sequence"/>
</dbReference>
<sequence length="310" mass="34453">MFAEVSFEDEEDALQQTCNDNTGNGVSTLLSGKTTPSIHSSSYNSNINNNNNIDTAAVGVVRFHHPGDEGFSCVAGTVDDVHSLYDTRHVSGDAWLSNECHCLRCETLRASTHITALRNHTQLPIVVVLLDLDNYGFNQFKSAPPSLAVKDGFNCIDHMFLWCFFGSCFTRYHGVFPDAASVCEQLPANAQDEKNGKPSKHVKMSVWRRLVMAGRCHFTPCGGQQQAADSVMMRAAHALTHMPCIVVSGDRGLLQTIYMSRSSVGKKRKRDEMDSEFLSECDVINVLEHGKRFVPVWRALEKKIQVLVQQ</sequence>
<accession>A0A1X0NUU9</accession>
<dbReference type="AlphaFoldDB" id="A0A1X0NUU9"/>
<keyword evidence="2" id="KW-1185">Reference proteome</keyword>
<comment type="caution">
    <text evidence="1">The sequence shown here is derived from an EMBL/GenBank/DDBJ whole genome shotgun (WGS) entry which is preliminary data.</text>
</comment>
<gene>
    <name evidence="1" type="ORF">TM35_000171900</name>
</gene>